<reference evidence="1 2" key="1">
    <citation type="submission" date="2018-11" db="EMBL/GenBank/DDBJ databases">
        <title>Paraburkholderia sp. DHOA04, isolated from soil.</title>
        <authorList>
            <person name="Gao Z.-H."/>
            <person name="Qiu L.-H."/>
            <person name="Fu J.-C."/>
        </authorList>
    </citation>
    <scope>NUCLEOTIDE SEQUENCE [LARGE SCALE GENOMIC DNA]</scope>
    <source>
        <strain evidence="1 2">DHOA04</strain>
    </source>
</reference>
<evidence type="ECO:0000313" key="2">
    <source>
        <dbReference type="Proteomes" id="UP000272778"/>
    </source>
</evidence>
<sequence length="229" mass="24945">MNNPDLKFDISPIAVGRYIAADGSRKTLAYSALELERARLAAVRVLDAFHFRTGGNVMFTAMWDEGAQLLGVERAIMSYGMVVVSADSSVFDAGRVANISRRFKLIAAMGITPGTLEGLARMDLDPAKVFEGMVVWARPGAYETLKALPGLQVYRCLEVGPAFAIECPAGHGAHLDRFEWNVEEEGGEVVLSSRLERSEPFYKLRTGLKGKVIHGVCDCGNPDPRVLPT</sequence>
<keyword evidence="2" id="KW-1185">Reference proteome</keyword>
<proteinExistence type="predicted"/>
<organism evidence="1 2">
    <name type="scientific">Paraburkholderia dinghuensis</name>
    <dbReference type="NCBI Taxonomy" id="2305225"/>
    <lineage>
        <taxon>Bacteria</taxon>
        <taxon>Pseudomonadati</taxon>
        <taxon>Pseudomonadota</taxon>
        <taxon>Betaproteobacteria</taxon>
        <taxon>Burkholderiales</taxon>
        <taxon>Burkholderiaceae</taxon>
        <taxon>Paraburkholderia</taxon>
    </lineage>
</organism>
<name>A0A3N6N9Y7_9BURK</name>
<evidence type="ECO:0000313" key="1">
    <source>
        <dbReference type="EMBL" id="RQH05057.1"/>
    </source>
</evidence>
<dbReference type="Proteomes" id="UP000272778">
    <property type="component" value="Unassembled WGS sequence"/>
</dbReference>
<dbReference type="EMBL" id="RQIS01000011">
    <property type="protein sequence ID" value="RQH05057.1"/>
    <property type="molecule type" value="Genomic_DNA"/>
</dbReference>
<protein>
    <submittedName>
        <fullName evidence="1">Uncharacterized protein</fullName>
    </submittedName>
</protein>
<dbReference type="InterPro" id="IPR042099">
    <property type="entry name" value="ANL_N_sf"/>
</dbReference>
<dbReference type="RefSeq" id="WP_124152191.1">
    <property type="nucleotide sequence ID" value="NZ_RQIS01000011.1"/>
</dbReference>
<dbReference type="OrthoDB" id="7629028at2"/>
<accession>A0A3N6N9Y7</accession>
<comment type="caution">
    <text evidence="1">The sequence shown here is derived from an EMBL/GenBank/DDBJ whole genome shotgun (WGS) entry which is preliminary data.</text>
</comment>
<gene>
    <name evidence="1" type="ORF">D1Y85_16795</name>
</gene>
<dbReference type="Gene3D" id="3.40.50.12780">
    <property type="entry name" value="N-terminal domain of ligase-like"/>
    <property type="match status" value="1"/>
</dbReference>
<dbReference type="AlphaFoldDB" id="A0A3N6N9Y7"/>